<dbReference type="NCBIfam" id="TIGR01640">
    <property type="entry name" value="F_box_assoc_1"/>
    <property type="match status" value="1"/>
</dbReference>
<dbReference type="OrthoDB" id="1611411at2759"/>
<name>W9S9I4_9ROSA</name>
<dbReference type="PANTHER" id="PTHR35546:SF115">
    <property type="entry name" value="F-BOX DOMAIN-CONTAINING PROTEIN"/>
    <property type="match status" value="1"/>
</dbReference>
<dbReference type="InterPro" id="IPR036047">
    <property type="entry name" value="F-box-like_dom_sf"/>
</dbReference>
<dbReference type="InterPro" id="IPR001810">
    <property type="entry name" value="F-box_dom"/>
</dbReference>
<dbReference type="AlphaFoldDB" id="W9S9I4"/>
<organism evidence="3 4">
    <name type="scientific">Morus notabilis</name>
    <dbReference type="NCBI Taxonomy" id="981085"/>
    <lineage>
        <taxon>Eukaryota</taxon>
        <taxon>Viridiplantae</taxon>
        <taxon>Streptophyta</taxon>
        <taxon>Embryophyta</taxon>
        <taxon>Tracheophyta</taxon>
        <taxon>Spermatophyta</taxon>
        <taxon>Magnoliopsida</taxon>
        <taxon>eudicotyledons</taxon>
        <taxon>Gunneridae</taxon>
        <taxon>Pentapetalae</taxon>
        <taxon>rosids</taxon>
        <taxon>fabids</taxon>
        <taxon>Rosales</taxon>
        <taxon>Moraceae</taxon>
        <taxon>Moreae</taxon>
        <taxon>Morus</taxon>
    </lineage>
</organism>
<protein>
    <submittedName>
        <fullName evidence="3">F-box protein</fullName>
    </submittedName>
</protein>
<evidence type="ECO:0000313" key="4">
    <source>
        <dbReference type="Proteomes" id="UP000030645"/>
    </source>
</evidence>
<dbReference type="EMBL" id="KE345923">
    <property type="protein sequence ID" value="EXC20947.1"/>
    <property type="molecule type" value="Genomic_DNA"/>
</dbReference>
<dbReference type="KEGG" id="mnt:21386953"/>
<keyword evidence="4" id="KW-1185">Reference proteome</keyword>
<dbReference type="STRING" id="981085.W9S9I4"/>
<feature type="domain" description="F-box associated beta-propeller type 3" evidence="2">
    <location>
        <begin position="130"/>
        <end position="280"/>
    </location>
</feature>
<dbReference type="Pfam" id="PF00646">
    <property type="entry name" value="F-box"/>
    <property type="match status" value="1"/>
</dbReference>
<dbReference type="CDD" id="cd22157">
    <property type="entry name" value="F-box_AtFBW1-like"/>
    <property type="match status" value="1"/>
</dbReference>
<dbReference type="eggNOG" id="ENOG502QQSC">
    <property type="taxonomic scope" value="Eukaryota"/>
</dbReference>
<accession>W9S9I4</accession>
<evidence type="ECO:0000313" key="3">
    <source>
        <dbReference type="EMBL" id="EXC20947.1"/>
    </source>
</evidence>
<reference evidence="4" key="1">
    <citation type="submission" date="2013-01" db="EMBL/GenBank/DDBJ databases">
        <title>Draft Genome Sequence of a Mulberry Tree, Morus notabilis C.K. Schneid.</title>
        <authorList>
            <person name="He N."/>
            <person name="Zhao S."/>
        </authorList>
    </citation>
    <scope>NUCLEOTIDE SEQUENCE</scope>
</reference>
<gene>
    <name evidence="3" type="ORF">L484_003415</name>
</gene>
<evidence type="ECO:0000259" key="2">
    <source>
        <dbReference type="Pfam" id="PF08268"/>
    </source>
</evidence>
<dbReference type="InterPro" id="IPR017451">
    <property type="entry name" value="F-box-assoc_interact_dom"/>
</dbReference>
<dbReference type="Proteomes" id="UP000030645">
    <property type="component" value="Unassembled WGS sequence"/>
</dbReference>
<sequence>MSSAKTTKITPNAAATVASPSLLSAEAIAQNEDILHEILLRLPIKSLMRFKSVSKPWLSHITSTNFVRNRTAYCNQSISGLILRRRSRPYLHGIPEFDYFNLSGGESSAISSGVPFTNGRLTFTDGGKSAIGILQSSNGLLLCTKVLKRSYFQTPASPRECYIYNPATRRYSVLPRNISSSAKVLGFSLAFDPSKSPYYEVICVCGDSNSRDNNDQHWIEIYSSETRRWRLSTCGSFHTEQSSVRFDGGVYWNGTIHWISLQGIFYYFKLDEEQIREIRMSPVNRPCFFKRYRYFGESNGHLHLIDHVEDLESPSPSPPCFDVYEMAEDYSGWFVKFLVDLSGFPQTTRRNVSGLDGLQDFLLYVLCVVRCEPEEESYMVVQTPGELLRYKFKTKVFEKIYDVGPEGSDVNWHSLLMLFPVIGMWPDDAYQYVETLTPV</sequence>
<dbReference type="InterPro" id="IPR013187">
    <property type="entry name" value="F-box-assoc_dom_typ3"/>
</dbReference>
<dbReference type="SUPFAM" id="SSF81383">
    <property type="entry name" value="F-box domain"/>
    <property type="match status" value="1"/>
</dbReference>
<dbReference type="InterPro" id="IPR055290">
    <property type="entry name" value="At3g26010-like"/>
</dbReference>
<proteinExistence type="predicted"/>
<evidence type="ECO:0000259" key="1">
    <source>
        <dbReference type="Pfam" id="PF00646"/>
    </source>
</evidence>
<dbReference type="Pfam" id="PF08268">
    <property type="entry name" value="FBA_3"/>
    <property type="match status" value="1"/>
</dbReference>
<feature type="domain" description="F-box" evidence="1">
    <location>
        <begin position="32"/>
        <end position="67"/>
    </location>
</feature>
<dbReference type="PANTHER" id="PTHR35546">
    <property type="entry name" value="F-BOX PROTEIN INTERACTION DOMAIN PROTEIN-RELATED"/>
    <property type="match status" value="1"/>
</dbReference>